<dbReference type="EMBL" id="CAUOFW020010058">
    <property type="protein sequence ID" value="CAK9187655.1"/>
    <property type="molecule type" value="Genomic_DNA"/>
</dbReference>
<dbReference type="Proteomes" id="UP001642360">
    <property type="component" value="Unassembled WGS sequence"/>
</dbReference>
<dbReference type="PANTHER" id="PTHR32387:SF11">
    <property type="entry name" value="PROTEIN NO VEIN C-TERMINAL DOMAIN-CONTAINING PROTEIN"/>
    <property type="match status" value="1"/>
</dbReference>
<keyword evidence="2" id="KW-1185">Reference proteome</keyword>
<accession>A0ABC8V2U4</accession>
<gene>
    <name evidence="1" type="ORF">ILEXP_LOCUS58234</name>
</gene>
<evidence type="ECO:0000313" key="2">
    <source>
        <dbReference type="Proteomes" id="UP001642360"/>
    </source>
</evidence>
<protein>
    <submittedName>
        <fullName evidence="1">Uncharacterized protein</fullName>
    </submittedName>
</protein>
<reference evidence="1 2" key="1">
    <citation type="submission" date="2024-02" db="EMBL/GenBank/DDBJ databases">
        <authorList>
            <person name="Vignale AGUSTIN F."/>
            <person name="Sosa J E."/>
            <person name="Modenutti C."/>
        </authorList>
    </citation>
    <scope>NUCLEOTIDE SEQUENCE [LARGE SCALE GENOMIC DNA]</scope>
</reference>
<proteinExistence type="predicted"/>
<name>A0ABC8V2U4_9AQUA</name>
<sequence>MSSISISSEINVIPLRSQGASSCILHLSVQEERGAPEATCSYYLYRRACPVKPENVVDARKDLKEMVISLAFPFGERLKRGTSSVGIFAFLPTAMVTSFPFIIQADFLLASSREAIVMDSKWNLGILGHVPSCFVSALITCMKSAETAEFFTGARVLEFLPVHNSPFKELNRVRESIRAVLMSECTAPYESFCNKQMVFCEPTKAIRIFPEFRKILLRIKGQNVSLSGISSQGKFVLHNSVDHPKYDEVWEFLGVPSASDSYSWYGKCITACKLMLRASADVYMELLCFLATNWKRFPHYSVNSIPLLKYIAWNGETLSCSVLQIIRESLKVHLVWDAEEHAWLNKWNLEMGCPNDMYFCPDALIASLLGVWRKSALKNYIGSNSISRILQSMPVVDKFGNVTLCTRILVPASMSTWVKLFGSSNPFIRDFAMDNSEMREKQEPFEMMDKEDEANCAEYIELGEGYASATEFAGELTPPRELSNFFVQHAKAVDLPHIVPPDMALQVASTHLTRDQAILLLDWIRNLRAKEYASQTDRSQLKKYDMPARFIKSIRRGEWMKTYSGFSSPMQCYLYDRAENSTLLEIGKTLMVLSAINEQYYQDRISSYKDELIFVGVKIGTENMYQLIIDYLKSLASSPMSRKLAISLLRFIRYSKANDSLDEDLIKTLKNGEMAEDTSSQLSGFADELNLLGVVVDMEEVYKLIPQHFRFPGDLSKFTKDAVFLLLKCVRHIGPAALGLIQKISCQAWIKTSSGFTYPSESLLSNPKWVHLLDIVPLPVIDESYYGDRISSYKAELKAIGEHWLKTCHGYKSASDCILYDSEWAKVSHFVDLPLIDEAFYGVEIYSFKDELKLPGVVIDFSEGAHFVARGLKLPLEQSLATAESALALLQCVTYLRNSCKPSEQPLPEPLLEKLKREKWLKTHMGYRYPDEALLFNSEWEGHLEEYDGPSLIKVTMGNLVLWEYDGATGGGKWVGSWDCVLHDRDNLFGHCVHALDKYYDKQLLTFLSTAFEVAEFPTLDRYIDLWDGWVGGKQQACPVKLNSFWNYISEHWNPCTEMALKISMTMLPAMDISGKVMLVEKEELFIPDDMHLRMAFTEASEKPLFVCLIGRTLMKILLGFLANPLIAMPAEERHRRAKSLLDISVFGTDEPMIVSYSLLLPSLKNRLQVEVRRKVLWDTNSWKLLLHRPSWKEGHKDIEFITHFAQFISETALPNSTSLADSLCKIIKMGFAFGFKEDEVDFLLVTENLELSIEDKKFLDSLFPPAKSPVPMQLQSYCLKAPCTPETSLYKKPRNPQRKKHR</sequence>
<dbReference type="InterPro" id="IPR052957">
    <property type="entry name" value="Auxin_embryo_med"/>
</dbReference>
<organism evidence="1 2">
    <name type="scientific">Ilex paraguariensis</name>
    <name type="common">yerba mate</name>
    <dbReference type="NCBI Taxonomy" id="185542"/>
    <lineage>
        <taxon>Eukaryota</taxon>
        <taxon>Viridiplantae</taxon>
        <taxon>Streptophyta</taxon>
        <taxon>Embryophyta</taxon>
        <taxon>Tracheophyta</taxon>
        <taxon>Spermatophyta</taxon>
        <taxon>Magnoliopsida</taxon>
        <taxon>eudicotyledons</taxon>
        <taxon>Gunneridae</taxon>
        <taxon>Pentapetalae</taxon>
        <taxon>asterids</taxon>
        <taxon>campanulids</taxon>
        <taxon>Aquifoliales</taxon>
        <taxon>Aquifoliaceae</taxon>
        <taxon>Ilex</taxon>
    </lineage>
</organism>
<dbReference type="PANTHER" id="PTHR32387">
    <property type="entry name" value="WU:FJ29H11"/>
    <property type="match status" value="1"/>
</dbReference>
<evidence type="ECO:0000313" key="1">
    <source>
        <dbReference type="EMBL" id="CAK9187655.1"/>
    </source>
</evidence>
<comment type="caution">
    <text evidence="1">The sequence shown here is derived from an EMBL/GenBank/DDBJ whole genome shotgun (WGS) entry which is preliminary data.</text>
</comment>